<evidence type="ECO:0000313" key="8">
    <source>
        <dbReference type="Proteomes" id="UP001055247"/>
    </source>
</evidence>
<evidence type="ECO:0000259" key="6">
    <source>
        <dbReference type="Pfam" id="PF08447"/>
    </source>
</evidence>
<dbReference type="SMART" id="SM00086">
    <property type="entry name" value="PAC"/>
    <property type="match status" value="1"/>
</dbReference>
<keyword evidence="4" id="KW-0808">Transferase</keyword>
<dbReference type="CDD" id="cd00130">
    <property type="entry name" value="PAS"/>
    <property type="match status" value="1"/>
</dbReference>
<dbReference type="InterPro" id="IPR001610">
    <property type="entry name" value="PAC"/>
</dbReference>
<dbReference type="RefSeq" id="WP_238229325.1">
    <property type="nucleotide sequence ID" value="NZ_BPQO01000001.1"/>
</dbReference>
<evidence type="ECO:0000256" key="2">
    <source>
        <dbReference type="ARBA" id="ARBA00012438"/>
    </source>
</evidence>
<evidence type="ECO:0000256" key="4">
    <source>
        <dbReference type="ARBA" id="ARBA00022679"/>
    </source>
</evidence>
<feature type="domain" description="PAS fold-3" evidence="6">
    <location>
        <begin position="176"/>
        <end position="261"/>
    </location>
</feature>
<dbReference type="FunFam" id="3.30.450.20:FF:000099">
    <property type="entry name" value="Sensory box sensor histidine kinase"/>
    <property type="match status" value="1"/>
</dbReference>
<keyword evidence="3" id="KW-0597">Phosphoprotein</keyword>
<name>A0AAV4ZF57_9HYPH</name>
<dbReference type="EC" id="2.7.13.3" evidence="2"/>
<reference evidence="7" key="1">
    <citation type="journal article" date="2016" name="Front. Microbiol.">
        <title>Genome Sequence of the Piezophilic, Mesophilic Sulfate-Reducing Bacterium Desulfovibrio indicus J2T.</title>
        <authorList>
            <person name="Cao J."/>
            <person name="Maignien L."/>
            <person name="Shao Z."/>
            <person name="Alain K."/>
            <person name="Jebbar M."/>
        </authorList>
    </citation>
    <scope>NUCLEOTIDE SEQUENCE</scope>
    <source>
        <strain evidence="7">DSM 16372</strain>
    </source>
</reference>
<reference evidence="7" key="2">
    <citation type="submission" date="2021-08" db="EMBL/GenBank/DDBJ databases">
        <authorList>
            <person name="Tani A."/>
            <person name="Ola A."/>
            <person name="Ogura Y."/>
            <person name="Katsura K."/>
            <person name="Hayashi T."/>
        </authorList>
    </citation>
    <scope>NUCLEOTIDE SEQUENCE</scope>
    <source>
        <strain evidence="7">DSM 16372</strain>
    </source>
</reference>
<accession>A0AAV4ZF57</accession>
<evidence type="ECO:0000313" key="7">
    <source>
        <dbReference type="EMBL" id="GJD86754.1"/>
    </source>
</evidence>
<keyword evidence="5" id="KW-0418">Kinase</keyword>
<dbReference type="GO" id="GO:0004673">
    <property type="term" value="F:protein histidine kinase activity"/>
    <property type="evidence" value="ECO:0007669"/>
    <property type="project" value="UniProtKB-EC"/>
</dbReference>
<sequence length="331" mass="35977">MDRSTIEPGEISAEVAALLQHPAMRKAPQLSAFLGYIVRESLGGRGHRLKAYTIATQALGRPPDFDPVTDAIVRVEARRLRGVLAAIYDEPGRVGSVRVELPRGHYKPVFRRAGRPGAVPGAATGGVIEDVIGDGVGGAVRIPDPGSALHESEQRYLALVRASAVIEWRAAPDGQITHSYGWTERTGQEAEMFLGRGWLDALHPDDRARTLGIWAAARRVREPVELAYRVRHIDGDYRWMQVREVPVENVDGSIREWVGTVVDAPGPAEASPLVLDGLASARRLGTIHEILHAAHGAASRASARRDAELRRLADGLRRHGLFIGDRPPPAP</sequence>
<dbReference type="NCBIfam" id="TIGR00229">
    <property type="entry name" value="sensory_box"/>
    <property type="match status" value="1"/>
</dbReference>
<dbReference type="Proteomes" id="UP001055247">
    <property type="component" value="Unassembled WGS sequence"/>
</dbReference>
<evidence type="ECO:0000256" key="3">
    <source>
        <dbReference type="ARBA" id="ARBA00022553"/>
    </source>
</evidence>
<dbReference type="InterPro" id="IPR035965">
    <property type="entry name" value="PAS-like_dom_sf"/>
</dbReference>
<organism evidence="7 8">
    <name type="scientific">Methylobacterium hispanicum</name>
    <dbReference type="NCBI Taxonomy" id="270350"/>
    <lineage>
        <taxon>Bacteria</taxon>
        <taxon>Pseudomonadati</taxon>
        <taxon>Pseudomonadota</taxon>
        <taxon>Alphaproteobacteria</taxon>
        <taxon>Hyphomicrobiales</taxon>
        <taxon>Methylobacteriaceae</taxon>
        <taxon>Methylobacterium</taxon>
    </lineage>
</organism>
<dbReference type="PANTHER" id="PTHR43304">
    <property type="entry name" value="PHYTOCHROME-LIKE PROTEIN CPH1"/>
    <property type="match status" value="1"/>
</dbReference>
<dbReference type="Pfam" id="PF08447">
    <property type="entry name" value="PAS_3"/>
    <property type="match status" value="1"/>
</dbReference>
<evidence type="ECO:0000256" key="1">
    <source>
        <dbReference type="ARBA" id="ARBA00000085"/>
    </source>
</evidence>
<proteinExistence type="predicted"/>
<dbReference type="InterPro" id="IPR000014">
    <property type="entry name" value="PAS"/>
</dbReference>
<comment type="caution">
    <text evidence="7">The sequence shown here is derived from an EMBL/GenBank/DDBJ whole genome shotgun (WGS) entry which is preliminary data.</text>
</comment>
<keyword evidence="8" id="KW-1185">Reference proteome</keyword>
<gene>
    <name evidence="7" type="ORF">BHAOGJBA_0250</name>
</gene>
<evidence type="ECO:0000256" key="5">
    <source>
        <dbReference type="ARBA" id="ARBA00022777"/>
    </source>
</evidence>
<dbReference type="EMBL" id="BPQO01000001">
    <property type="protein sequence ID" value="GJD86754.1"/>
    <property type="molecule type" value="Genomic_DNA"/>
</dbReference>
<protein>
    <recommendedName>
        <fullName evidence="2">histidine kinase</fullName>
        <ecNumber evidence="2">2.7.13.3</ecNumber>
    </recommendedName>
</protein>
<dbReference type="InterPro" id="IPR052162">
    <property type="entry name" value="Sensor_kinase/Photoreceptor"/>
</dbReference>
<comment type="catalytic activity">
    <reaction evidence="1">
        <text>ATP + protein L-histidine = ADP + protein N-phospho-L-histidine.</text>
        <dbReference type="EC" id="2.7.13.3"/>
    </reaction>
</comment>
<dbReference type="AlphaFoldDB" id="A0AAV4ZF57"/>
<dbReference type="Gene3D" id="3.30.450.20">
    <property type="entry name" value="PAS domain"/>
    <property type="match status" value="1"/>
</dbReference>
<dbReference type="InterPro" id="IPR013655">
    <property type="entry name" value="PAS_fold_3"/>
</dbReference>
<dbReference type="PANTHER" id="PTHR43304:SF1">
    <property type="entry name" value="PAC DOMAIN-CONTAINING PROTEIN"/>
    <property type="match status" value="1"/>
</dbReference>
<dbReference type="SUPFAM" id="SSF55785">
    <property type="entry name" value="PYP-like sensor domain (PAS domain)"/>
    <property type="match status" value="1"/>
</dbReference>